<proteinExistence type="predicted"/>
<dbReference type="AlphaFoldDB" id="A0A517TEQ1"/>
<dbReference type="EMBL" id="CP036316">
    <property type="protein sequence ID" value="QDT66846.1"/>
    <property type="molecule type" value="Genomic_DNA"/>
</dbReference>
<evidence type="ECO:0000313" key="2">
    <source>
        <dbReference type="Proteomes" id="UP000319976"/>
    </source>
</evidence>
<name>A0A517TEQ1_9PLAN</name>
<evidence type="ECO:0000313" key="1">
    <source>
        <dbReference type="EMBL" id="QDT66846.1"/>
    </source>
</evidence>
<accession>A0A517TEQ1</accession>
<keyword evidence="2" id="KW-1185">Reference proteome</keyword>
<evidence type="ECO:0008006" key="3">
    <source>
        <dbReference type="Google" id="ProtNLM"/>
    </source>
</evidence>
<dbReference type="KEGG" id="chya:V22_41180"/>
<organism evidence="1 2">
    <name type="scientific">Calycomorphotria hydatis</name>
    <dbReference type="NCBI Taxonomy" id="2528027"/>
    <lineage>
        <taxon>Bacteria</taxon>
        <taxon>Pseudomonadati</taxon>
        <taxon>Planctomycetota</taxon>
        <taxon>Planctomycetia</taxon>
        <taxon>Planctomycetales</taxon>
        <taxon>Planctomycetaceae</taxon>
        <taxon>Calycomorphotria</taxon>
    </lineage>
</organism>
<dbReference type="Proteomes" id="UP000319976">
    <property type="component" value="Chromosome"/>
</dbReference>
<gene>
    <name evidence="1" type="ORF">V22_41180</name>
</gene>
<protein>
    <recommendedName>
        <fullName evidence="3">DUF3108 domain-containing protein</fullName>
    </recommendedName>
</protein>
<reference evidence="1 2" key="1">
    <citation type="submission" date="2019-02" db="EMBL/GenBank/DDBJ databases">
        <title>Deep-cultivation of Planctomycetes and their phenomic and genomic characterization uncovers novel biology.</title>
        <authorList>
            <person name="Wiegand S."/>
            <person name="Jogler M."/>
            <person name="Boedeker C."/>
            <person name="Pinto D."/>
            <person name="Vollmers J."/>
            <person name="Rivas-Marin E."/>
            <person name="Kohn T."/>
            <person name="Peeters S.H."/>
            <person name="Heuer A."/>
            <person name="Rast P."/>
            <person name="Oberbeckmann S."/>
            <person name="Bunk B."/>
            <person name="Jeske O."/>
            <person name="Meyerdierks A."/>
            <person name="Storesund J.E."/>
            <person name="Kallscheuer N."/>
            <person name="Luecker S."/>
            <person name="Lage O.M."/>
            <person name="Pohl T."/>
            <person name="Merkel B.J."/>
            <person name="Hornburger P."/>
            <person name="Mueller R.-W."/>
            <person name="Bruemmer F."/>
            <person name="Labrenz M."/>
            <person name="Spormann A.M."/>
            <person name="Op den Camp H."/>
            <person name="Overmann J."/>
            <person name="Amann R."/>
            <person name="Jetten M.S.M."/>
            <person name="Mascher T."/>
            <person name="Medema M.H."/>
            <person name="Devos D.P."/>
            <person name="Kaster A.-K."/>
            <person name="Ovreas L."/>
            <person name="Rohde M."/>
            <person name="Galperin M.Y."/>
            <person name="Jogler C."/>
        </authorList>
    </citation>
    <scope>NUCLEOTIDE SEQUENCE [LARGE SCALE GENOMIC DNA]</scope>
    <source>
        <strain evidence="1 2">V22</strain>
    </source>
</reference>
<sequence length="337" mass="37421">MIPTILTIHAPRSGVVNFIEPPECGAVKPCDCSIPRRNWVCGNRDGFFALLRLRSFILGRNLPVMKIFSQFSLSCLVLALVCSGGQLASAQGLLWTVPRDGLEIRYEGTLQQTVIDEDLAEETFNWDRRLTIRSFGPVEEEFEGEEVPCWWIELKLETGKASELGIDSEPLGPRLYKVLVPETVITGSSTTELGLPIDALPIVRGYKQVRDGDPEPLGADVLQVFPLLSLIRHYRPEELVEAGEEFVATPAGRYDATRYQAQTVIESPGSRVASTAILLVSRDVPVGPVQWEATMERSVKDVIRPRSTFRIVTKMKETMELREIGTALQSELVAPGE</sequence>